<sequence>MFYVSFIVKTCANLEEKMAAFINAEQAKIMSNQAYLDIEVYKLRLASLIEESAKQGNTAVFTVLPKHLPLEDIRHFSAELTQLGYQVRLEVEEFYYRLNVYWI</sequence>
<dbReference type="Proteomes" id="UP000012047">
    <property type="component" value="Unassembled WGS sequence"/>
</dbReference>
<dbReference type="EMBL" id="GG704964">
    <property type="protein sequence ID" value="EEY97350.1"/>
    <property type="molecule type" value="Genomic_DNA"/>
</dbReference>
<dbReference type="eggNOG" id="ENOG5031RQM">
    <property type="taxonomic scope" value="Bacteria"/>
</dbReference>
<protein>
    <submittedName>
        <fullName evidence="1">Uncharacterized protein</fullName>
    </submittedName>
</protein>
<proteinExistence type="predicted"/>
<accession>D0SAB3</accession>
<dbReference type="AlphaFoldDB" id="D0SAB3"/>
<name>D0SAB3_ACIJO</name>
<dbReference type="HOGENOM" id="CLU_2505251_0_0_6"/>
<evidence type="ECO:0000313" key="1">
    <source>
        <dbReference type="EMBL" id="EEY97350.1"/>
    </source>
</evidence>
<organism evidence="1 2">
    <name type="scientific">Acinetobacter johnsonii SH046</name>
    <dbReference type="NCBI Taxonomy" id="575586"/>
    <lineage>
        <taxon>Bacteria</taxon>
        <taxon>Pseudomonadati</taxon>
        <taxon>Pseudomonadota</taxon>
        <taxon>Gammaproteobacteria</taxon>
        <taxon>Moraxellales</taxon>
        <taxon>Moraxellaceae</taxon>
        <taxon>Acinetobacter</taxon>
    </lineage>
</organism>
<reference evidence="2" key="1">
    <citation type="journal article" date="2012" name="PLoS ONE">
        <title>The success of Acinetobacter species; genetic, metabolic and virulence attributes.</title>
        <authorList>
            <person name="Peleg A.Y."/>
            <person name="de Breij A."/>
            <person name="Adams M.D."/>
            <person name="Cerqueira G.M."/>
            <person name="Mocali S."/>
            <person name="Galardini M."/>
            <person name="Nibbering P.H."/>
            <person name="Earl A.M."/>
            <person name="Ward D.V."/>
            <person name="Paterson D.L."/>
            <person name="Seifert H."/>
            <person name="Dijkshoorn L."/>
        </authorList>
    </citation>
    <scope>NUCLEOTIDE SEQUENCE [LARGE SCALE GENOMIC DNA]</scope>
    <source>
        <strain evidence="2">SH046</strain>
    </source>
</reference>
<evidence type="ECO:0000313" key="2">
    <source>
        <dbReference type="Proteomes" id="UP000012047"/>
    </source>
</evidence>
<gene>
    <name evidence="1" type="ORF">HMPREF0016_00433</name>
</gene>